<dbReference type="Proteomes" id="UP000736335">
    <property type="component" value="Unassembled WGS sequence"/>
</dbReference>
<feature type="signal peptide" evidence="3">
    <location>
        <begin position="1"/>
        <end position="22"/>
    </location>
</feature>
<dbReference type="OrthoDB" id="6132182at2759"/>
<dbReference type="GO" id="GO:0046872">
    <property type="term" value="F:metal ion binding"/>
    <property type="evidence" value="ECO:0007669"/>
    <property type="project" value="UniProtKB-KW"/>
</dbReference>
<dbReference type="PRINTS" id="PR00092">
    <property type="entry name" value="TYROSINASE"/>
</dbReference>
<dbReference type="Gene3D" id="1.10.1280.10">
    <property type="entry name" value="Di-copper center containing domain from catechol oxidase"/>
    <property type="match status" value="1"/>
</dbReference>
<feature type="chain" id="PRO_5040109209" evidence="3">
    <location>
        <begin position="23"/>
        <end position="368"/>
    </location>
</feature>
<keyword evidence="1" id="KW-0479">Metal-binding</keyword>
<sequence length="368" mass="40710">MGYLHILRVALVSAILFTSVGGHCTSPKVRREWRCISPDERAAWMKAVKCLTKLPHNPDIYVTVDPAVSLIPAINPNSSYYDDFSYAHMDLNILIHSTGFFLPWHRLFVQTLEDELKSKCGYDGVQPYWDWTQDTADFYHATIWSDSDYDGLGSWGNSSNDYAISTGALKDMKIAYPVPHNIRRNFTLQPFLGAGPPPSSNNSTGPPSPDPTLMLNATFTSEVVNFTVSSFTGDYIQFQADVESWNGPHPGPHGIVGGDLVGGCPFGLAPPVCYGGPKWSPNDPMFFLHHAMIDKVWYDWQHRDPRNKNVFAGGTVSWQAGASYAQYPTGGPPFLNTSSVIPGDGLWEKTTVSDVLDTVGGRLCYVYE</sequence>
<evidence type="ECO:0000256" key="3">
    <source>
        <dbReference type="SAM" id="SignalP"/>
    </source>
</evidence>
<evidence type="ECO:0000256" key="1">
    <source>
        <dbReference type="ARBA" id="ARBA00022723"/>
    </source>
</evidence>
<reference evidence="6" key="1">
    <citation type="journal article" date="2020" name="Nat. Commun.">
        <title>Large-scale genome sequencing of mycorrhizal fungi provides insights into the early evolution of symbiotic traits.</title>
        <authorList>
            <person name="Miyauchi S."/>
            <person name="Kiss E."/>
            <person name="Kuo A."/>
            <person name="Drula E."/>
            <person name="Kohler A."/>
            <person name="Sanchez-Garcia M."/>
            <person name="Morin E."/>
            <person name="Andreopoulos B."/>
            <person name="Barry K.W."/>
            <person name="Bonito G."/>
            <person name="Buee M."/>
            <person name="Carver A."/>
            <person name="Chen C."/>
            <person name="Cichocki N."/>
            <person name="Clum A."/>
            <person name="Culley D."/>
            <person name="Crous P.W."/>
            <person name="Fauchery L."/>
            <person name="Girlanda M."/>
            <person name="Hayes R.D."/>
            <person name="Keri Z."/>
            <person name="LaButti K."/>
            <person name="Lipzen A."/>
            <person name="Lombard V."/>
            <person name="Magnuson J."/>
            <person name="Maillard F."/>
            <person name="Murat C."/>
            <person name="Nolan M."/>
            <person name="Ohm R.A."/>
            <person name="Pangilinan J."/>
            <person name="Pereira M.F."/>
            <person name="Perotto S."/>
            <person name="Peter M."/>
            <person name="Pfister S."/>
            <person name="Riley R."/>
            <person name="Sitrit Y."/>
            <person name="Stielow J.B."/>
            <person name="Szollosi G."/>
            <person name="Zifcakova L."/>
            <person name="Stursova M."/>
            <person name="Spatafora J.W."/>
            <person name="Tedersoo L."/>
            <person name="Vaario L.M."/>
            <person name="Yamada A."/>
            <person name="Yan M."/>
            <person name="Wang P."/>
            <person name="Xu J."/>
            <person name="Bruns T."/>
            <person name="Baldrian P."/>
            <person name="Vilgalys R."/>
            <person name="Dunand C."/>
            <person name="Henrissat B."/>
            <person name="Grigoriev I.V."/>
            <person name="Hibbett D."/>
            <person name="Nagy L.G."/>
            <person name="Martin F.M."/>
        </authorList>
    </citation>
    <scope>NUCLEOTIDE SEQUENCE</scope>
    <source>
        <strain evidence="6">UH-Tt-Lm1</strain>
    </source>
</reference>
<proteinExistence type="predicted"/>
<evidence type="ECO:0000313" key="7">
    <source>
        <dbReference type="Proteomes" id="UP000736335"/>
    </source>
</evidence>
<organism evidence="6 7">
    <name type="scientific">Thelephora terrestris</name>
    <dbReference type="NCBI Taxonomy" id="56493"/>
    <lineage>
        <taxon>Eukaryota</taxon>
        <taxon>Fungi</taxon>
        <taxon>Dikarya</taxon>
        <taxon>Basidiomycota</taxon>
        <taxon>Agaricomycotina</taxon>
        <taxon>Agaricomycetes</taxon>
        <taxon>Thelephorales</taxon>
        <taxon>Thelephoraceae</taxon>
        <taxon>Thelephora</taxon>
    </lineage>
</organism>
<dbReference type="EMBL" id="WIUZ02000007">
    <property type="protein sequence ID" value="KAF9785223.1"/>
    <property type="molecule type" value="Genomic_DNA"/>
</dbReference>
<accession>A0A9P6HFP7</accession>
<evidence type="ECO:0000259" key="5">
    <source>
        <dbReference type="PROSITE" id="PS00498"/>
    </source>
</evidence>
<feature type="domain" description="Tyrosinase copper-binding" evidence="5">
    <location>
        <begin position="283"/>
        <end position="294"/>
    </location>
</feature>
<dbReference type="InterPro" id="IPR008922">
    <property type="entry name" value="Di-copper_centre_dom_sf"/>
</dbReference>
<dbReference type="PANTHER" id="PTHR11474">
    <property type="entry name" value="TYROSINASE FAMILY MEMBER"/>
    <property type="match status" value="1"/>
</dbReference>
<dbReference type="InterPro" id="IPR050316">
    <property type="entry name" value="Tyrosinase/Hemocyanin"/>
</dbReference>
<dbReference type="SUPFAM" id="SSF48056">
    <property type="entry name" value="Di-copper centre-containing domain"/>
    <property type="match status" value="1"/>
</dbReference>
<dbReference type="GO" id="GO:0016491">
    <property type="term" value="F:oxidoreductase activity"/>
    <property type="evidence" value="ECO:0007669"/>
    <property type="project" value="InterPro"/>
</dbReference>
<dbReference type="InterPro" id="IPR002227">
    <property type="entry name" value="Tyrosinase_Cu-bd"/>
</dbReference>
<dbReference type="AlphaFoldDB" id="A0A9P6HFP7"/>
<evidence type="ECO:0000313" key="6">
    <source>
        <dbReference type="EMBL" id="KAF9785223.1"/>
    </source>
</evidence>
<keyword evidence="7" id="KW-1185">Reference proteome</keyword>
<keyword evidence="3" id="KW-0732">Signal</keyword>
<reference evidence="6" key="2">
    <citation type="submission" date="2020-11" db="EMBL/GenBank/DDBJ databases">
        <authorList>
            <consortium name="DOE Joint Genome Institute"/>
            <person name="Kuo A."/>
            <person name="Miyauchi S."/>
            <person name="Kiss E."/>
            <person name="Drula E."/>
            <person name="Kohler A."/>
            <person name="Sanchez-Garcia M."/>
            <person name="Andreopoulos B."/>
            <person name="Barry K.W."/>
            <person name="Bonito G."/>
            <person name="Buee M."/>
            <person name="Carver A."/>
            <person name="Chen C."/>
            <person name="Cichocki N."/>
            <person name="Clum A."/>
            <person name="Culley D."/>
            <person name="Crous P.W."/>
            <person name="Fauchery L."/>
            <person name="Girlanda M."/>
            <person name="Hayes R."/>
            <person name="Keri Z."/>
            <person name="Labutti K."/>
            <person name="Lipzen A."/>
            <person name="Lombard V."/>
            <person name="Magnuson J."/>
            <person name="Maillard F."/>
            <person name="Morin E."/>
            <person name="Murat C."/>
            <person name="Nolan M."/>
            <person name="Ohm R."/>
            <person name="Pangilinan J."/>
            <person name="Pereira M."/>
            <person name="Perotto S."/>
            <person name="Peter M."/>
            <person name="Riley R."/>
            <person name="Sitrit Y."/>
            <person name="Stielow B."/>
            <person name="Szollosi G."/>
            <person name="Zifcakova L."/>
            <person name="Stursova M."/>
            <person name="Spatafora J.W."/>
            <person name="Tedersoo L."/>
            <person name="Vaario L.-M."/>
            <person name="Yamada A."/>
            <person name="Yan M."/>
            <person name="Wang P."/>
            <person name="Xu J."/>
            <person name="Bruns T."/>
            <person name="Baldrian P."/>
            <person name="Vilgalys R."/>
            <person name="Henrissat B."/>
            <person name="Grigoriev I.V."/>
            <person name="Hibbett D."/>
            <person name="Nagy L.G."/>
            <person name="Martin F.M."/>
        </authorList>
    </citation>
    <scope>NUCLEOTIDE SEQUENCE</scope>
    <source>
        <strain evidence="6">UH-Tt-Lm1</strain>
    </source>
</reference>
<evidence type="ECO:0000259" key="4">
    <source>
        <dbReference type="PROSITE" id="PS00497"/>
    </source>
</evidence>
<evidence type="ECO:0000256" key="2">
    <source>
        <dbReference type="ARBA" id="ARBA00023008"/>
    </source>
</evidence>
<dbReference type="Pfam" id="PF00264">
    <property type="entry name" value="Tyrosinase"/>
    <property type="match status" value="1"/>
</dbReference>
<dbReference type="PROSITE" id="PS00498">
    <property type="entry name" value="TYROSINASE_2"/>
    <property type="match status" value="1"/>
</dbReference>
<name>A0A9P6HFP7_9AGAM</name>
<comment type="caution">
    <text evidence="6">The sequence shown here is derived from an EMBL/GenBank/DDBJ whole genome shotgun (WGS) entry which is preliminary data.</text>
</comment>
<feature type="domain" description="Tyrosinase copper-binding" evidence="4">
    <location>
        <begin position="96"/>
        <end position="113"/>
    </location>
</feature>
<keyword evidence="2" id="KW-0186">Copper</keyword>
<gene>
    <name evidence="6" type="ORF">BJ322DRAFT_1108679</name>
</gene>
<dbReference type="PANTHER" id="PTHR11474:SF126">
    <property type="entry name" value="TYROSINASE-LIKE PROTEIN TYR-1-RELATED"/>
    <property type="match status" value="1"/>
</dbReference>
<dbReference type="PROSITE" id="PS00497">
    <property type="entry name" value="TYROSINASE_1"/>
    <property type="match status" value="1"/>
</dbReference>
<protein>
    <submittedName>
        <fullName evidence="6">Di-copper centre-containing protein</fullName>
    </submittedName>
</protein>